<sequence>MANYKFATLGIALIATAGCNGTLSPVSSNEELPGYFPINAVAYLFQGSAVQWNQNYAVSVAHIPLLPDVVHHCSTGCDLVFLRHNADGILPVWRSAIAGEAVETVGNSPLLITIKGTGTHKTPKARLDRKGDSTAYALNDAPVAQGMSGGPVYGKDGAVLGMTVGIFQPHSPLPIALKSSKRLSAYLPYEIVQREWRLFTERQAAALREQNRKTNLLTKS</sequence>
<keyword evidence="1" id="KW-0732">Signal</keyword>
<feature type="signal peptide" evidence="1">
    <location>
        <begin position="1"/>
        <end position="17"/>
    </location>
</feature>
<feature type="chain" id="PRO_5044199246" description="Serine protease" evidence="1">
    <location>
        <begin position="18"/>
        <end position="220"/>
    </location>
</feature>
<protein>
    <recommendedName>
        <fullName evidence="4">Serine protease</fullName>
    </recommendedName>
</protein>
<dbReference type="AlphaFoldDB" id="A0AB33WVU8"/>
<dbReference type="Proteomes" id="UP000003790">
    <property type="component" value="Chromosome"/>
</dbReference>
<dbReference type="InterPro" id="IPR043504">
    <property type="entry name" value="Peptidase_S1_PA_chymotrypsin"/>
</dbReference>
<evidence type="ECO:0008006" key="4">
    <source>
        <dbReference type="Google" id="ProtNLM"/>
    </source>
</evidence>
<dbReference type="RefSeq" id="WP_009051484.1">
    <property type="nucleotide sequence ID" value="NZ_CM001490.1"/>
</dbReference>
<accession>A0AB33WVU8</accession>
<dbReference type="InterPro" id="IPR009003">
    <property type="entry name" value="Peptidase_S1_PA"/>
</dbReference>
<organism evidence="2 3">
    <name type="scientific">Pseudomonas chlororaphis O6</name>
    <dbReference type="NCBI Taxonomy" id="1037915"/>
    <lineage>
        <taxon>Bacteria</taxon>
        <taxon>Pseudomonadati</taxon>
        <taxon>Pseudomonadota</taxon>
        <taxon>Gammaproteobacteria</taxon>
        <taxon>Pseudomonadales</taxon>
        <taxon>Pseudomonadaceae</taxon>
        <taxon>Pseudomonas</taxon>
    </lineage>
</organism>
<proteinExistence type="predicted"/>
<dbReference type="PROSITE" id="PS51257">
    <property type="entry name" value="PROKAR_LIPOPROTEIN"/>
    <property type="match status" value="1"/>
</dbReference>
<gene>
    <name evidence="2" type="ORF">PchlO6_6057</name>
</gene>
<dbReference type="EMBL" id="AHOT01000009">
    <property type="protein sequence ID" value="EIM17040.1"/>
    <property type="molecule type" value="Genomic_DNA"/>
</dbReference>
<name>A0AB33WVU8_9PSED</name>
<dbReference type="Gene3D" id="2.40.10.10">
    <property type="entry name" value="Trypsin-like serine proteases"/>
    <property type="match status" value="1"/>
</dbReference>
<evidence type="ECO:0000313" key="2">
    <source>
        <dbReference type="EMBL" id="EIM17040.1"/>
    </source>
</evidence>
<evidence type="ECO:0000256" key="1">
    <source>
        <dbReference type="SAM" id="SignalP"/>
    </source>
</evidence>
<evidence type="ECO:0000313" key="3">
    <source>
        <dbReference type="Proteomes" id="UP000003790"/>
    </source>
</evidence>
<dbReference type="SUPFAM" id="SSF50494">
    <property type="entry name" value="Trypsin-like serine proteases"/>
    <property type="match status" value="1"/>
</dbReference>
<reference evidence="2 3" key="1">
    <citation type="journal article" date="2012" name="PLoS Genet.">
        <title>Comparative Genomics of Plant-Associated Pseudomonas spp.: Insights into Diversity and Inheritance of Traits Involved in Multitrophic Interactions.</title>
        <authorList>
            <person name="Loper J.E."/>
            <person name="Hassan K.A."/>
            <person name="Mavrodi D.V."/>
            <person name="Davis E.W.II."/>
            <person name="Lim C.K."/>
            <person name="Shaffer B.T."/>
            <person name="Elbourne L.D."/>
            <person name="Stockwell V.O."/>
            <person name="Hartney S.L."/>
            <person name="Breakwell K."/>
            <person name="Henkels M.D."/>
            <person name="Tetu S.G."/>
            <person name="Rangel L.I."/>
            <person name="Kidarsa T.A."/>
            <person name="Wilson N.L."/>
            <person name="van de Mortel J.E."/>
            <person name="Song C."/>
            <person name="Blumhagen R."/>
            <person name="Radune D."/>
            <person name="Hostetler J.B."/>
            <person name="Brinkac L.M."/>
            <person name="Durkin A.S."/>
            <person name="Kluepfel D.A."/>
            <person name="Wechter W.P."/>
            <person name="Anderson A.J."/>
            <person name="Kim Y.C."/>
            <person name="Pierson L.S.III."/>
            <person name="Pierson E.A."/>
            <person name="Lindow S.E."/>
            <person name="Kobayashi D.Y."/>
            <person name="Raaijmakers J.M."/>
            <person name="Weller D.M."/>
            <person name="Thomashow L.S."/>
            <person name="Allen A.E."/>
            <person name="Paulsen I.T."/>
        </authorList>
    </citation>
    <scope>NUCLEOTIDE SEQUENCE [LARGE SCALE GENOMIC DNA]</scope>
    <source>
        <strain evidence="2 3">O6</strain>
    </source>
</reference>
<comment type="caution">
    <text evidence="2">The sequence shown here is derived from an EMBL/GenBank/DDBJ whole genome shotgun (WGS) entry which is preliminary data.</text>
</comment>